<dbReference type="OrthoDB" id="2143285at2"/>
<dbReference type="Proteomes" id="UP000051445">
    <property type="component" value="Unassembled WGS sequence"/>
</dbReference>
<accession>A0A0R1PD49</accession>
<feature type="transmembrane region" description="Helical" evidence="2">
    <location>
        <begin position="222"/>
        <end position="239"/>
    </location>
</feature>
<organism evidence="3 4">
    <name type="scientific">Limosilactobacillus frumenti DSM 13145</name>
    <dbReference type="NCBI Taxonomy" id="1423746"/>
    <lineage>
        <taxon>Bacteria</taxon>
        <taxon>Bacillati</taxon>
        <taxon>Bacillota</taxon>
        <taxon>Bacilli</taxon>
        <taxon>Lactobacillales</taxon>
        <taxon>Lactobacillaceae</taxon>
        <taxon>Limosilactobacillus</taxon>
    </lineage>
</organism>
<dbReference type="STRING" id="1423746.FD27_GL000651"/>
<keyword evidence="4" id="KW-1185">Reference proteome</keyword>
<keyword evidence="2" id="KW-0472">Membrane</keyword>
<feature type="compositionally biased region" description="Basic and acidic residues" evidence="1">
    <location>
        <begin position="14"/>
        <end position="24"/>
    </location>
</feature>
<dbReference type="RefSeq" id="WP_057750099.1">
    <property type="nucleotide sequence ID" value="NZ_AZER01000014.1"/>
</dbReference>
<protein>
    <submittedName>
        <fullName evidence="3">Membrane protein</fullName>
    </submittedName>
</protein>
<dbReference type="InterPro" id="IPR036259">
    <property type="entry name" value="MFS_trans_sf"/>
</dbReference>
<feature type="region of interest" description="Disordered" evidence="1">
    <location>
        <begin position="1"/>
        <end position="32"/>
    </location>
</feature>
<dbReference type="AlphaFoldDB" id="A0A0R1PD49"/>
<reference evidence="3 4" key="1">
    <citation type="journal article" date="2015" name="Genome Announc.">
        <title>Expanding the biotechnology potential of lactobacilli through comparative genomics of 213 strains and associated genera.</title>
        <authorList>
            <person name="Sun Z."/>
            <person name="Harris H.M."/>
            <person name="McCann A."/>
            <person name="Guo C."/>
            <person name="Argimon S."/>
            <person name="Zhang W."/>
            <person name="Yang X."/>
            <person name="Jeffery I.B."/>
            <person name="Cooney J.C."/>
            <person name="Kagawa T.F."/>
            <person name="Liu W."/>
            <person name="Song Y."/>
            <person name="Salvetti E."/>
            <person name="Wrobel A."/>
            <person name="Rasinkangas P."/>
            <person name="Parkhill J."/>
            <person name="Rea M.C."/>
            <person name="O'Sullivan O."/>
            <person name="Ritari J."/>
            <person name="Douillard F.P."/>
            <person name="Paul Ross R."/>
            <person name="Yang R."/>
            <person name="Briner A.E."/>
            <person name="Felis G.E."/>
            <person name="de Vos W.M."/>
            <person name="Barrangou R."/>
            <person name="Klaenhammer T.R."/>
            <person name="Caufield P.W."/>
            <person name="Cui Y."/>
            <person name="Zhang H."/>
            <person name="O'Toole P.W."/>
        </authorList>
    </citation>
    <scope>NUCLEOTIDE SEQUENCE [LARGE SCALE GENOMIC DNA]</scope>
    <source>
        <strain evidence="3 4">DSM 13145</strain>
    </source>
</reference>
<name>A0A0R1PD49_9LACO</name>
<evidence type="ECO:0000313" key="4">
    <source>
        <dbReference type="Proteomes" id="UP000051445"/>
    </source>
</evidence>
<dbReference type="EMBL" id="AZER01000014">
    <property type="protein sequence ID" value="KRL27909.1"/>
    <property type="molecule type" value="Genomic_DNA"/>
</dbReference>
<keyword evidence="2" id="KW-1133">Transmembrane helix</keyword>
<evidence type="ECO:0000256" key="2">
    <source>
        <dbReference type="SAM" id="Phobius"/>
    </source>
</evidence>
<gene>
    <name evidence="3" type="ORF">FD27_GL000651</name>
</gene>
<dbReference type="PATRIC" id="fig|1423746.3.peg.659"/>
<evidence type="ECO:0000256" key="1">
    <source>
        <dbReference type="SAM" id="MobiDB-lite"/>
    </source>
</evidence>
<keyword evidence="2" id="KW-0812">Transmembrane</keyword>
<sequence>MSEQEPRNAQAGQRQREHLKKDRQAVGNEFSKYHLTKKNEEFVFQLNKQLERQNVASEKRPEIMKTTIEQLQAAQKKGQTAKSLFGTPTQYVKDLKDPKKQSNAKHMTKQTIKLLSVDNMIIFMSIFTFLYGLMYWLAPAAMQVPHNGSSGMTSIVIVAITGGAIFGYVAWQLQPKKKNGKWVQTNPLWFRILTIAFGLVVWLAIYMGASLLPNALNPRLNVWAYLIIGIVFFIGDIIFRQRFHIQGSLFGNRRK</sequence>
<dbReference type="PIRSF" id="PIRSF033111">
    <property type="entry name" value="UCP033111"/>
    <property type="match status" value="1"/>
</dbReference>
<feature type="transmembrane region" description="Helical" evidence="2">
    <location>
        <begin position="192"/>
        <end position="216"/>
    </location>
</feature>
<proteinExistence type="predicted"/>
<dbReference type="Pfam" id="PF06570">
    <property type="entry name" value="DUF1129"/>
    <property type="match status" value="1"/>
</dbReference>
<feature type="transmembrane region" description="Helical" evidence="2">
    <location>
        <begin position="115"/>
        <end position="138"/>
    </location>
</feature>
<comment type="caution">
    <text evidence="3">The sequence shown here is derived from an EMBL/GenBank/DDBJ whole genome shotgun (WGS) entry which is preliminary data.</text>
</comment>
<evidence type="ECO:0000313" key="3">
    <source>
        <dbReference type="EMBL" id="KRL27909.1"/>
    </source>
</evidence>
<dbReference type="InterPro" id="IPR009214">
    <property type="entry name" value="DUF1129"/>
</dbReference>
<feature type="transmembrane region" description="Helical" evidence="2">
    <location>
        <begin position="150"/>
        <end position="171"/>
    </location>
</feature>
<dbReference type="SUPFAM" id="SSF103473">
    <property type="entry name" value="MFS general substrate transporter"/>
    <property type="match status" value="1"/>
</dbReference>